<keyword evidence="4" id="KW-1185">Reference proteome</keyword>
<comment type="caution">
    <text evidence="3">The sequence shown here is derived from an EMBL/GenBank/DDBJ whole genome shotgun (WGS) entry which is preliminary data.</text>
</comment>
<dbReference type="Proteomes" id="UP001139646">
    <property type="component" value="Unassembled WGS sequence"/>
</dbReference>
<feature type="domain" description="Pseudouridine synthase RsuA/RluA-like" evidence="2">
    <location>
        <begin position="118"/>
        <end position="260"/>
    </location>
</feature>
<dbReference type="InterPro" id="IPR020103">
    <property type="entry name" value="PsdUridine_synth_cat_dom_sf"/>
</dbReference>
<dbReference type="SUPFAM" id="SSF55120">
    <property type="entry name" value="Pseudouridine synthase"/>
    <property type="match status" value="1"/>
</dbReference>
<dbReference type="PANTHER" id="PTHR21600">
    <property type="entry name" value="MITOCHONDRIAL RNA PSEUDOURIDINE SYNTHASE"/>
    <property type="match status" value="1"/>
</dbReference>
<dbReference type="PANTHER" id="PTHR21600:SF87">
    <property type="entry name" value="RNA PSEUDOURIDYLATE SYNTHASE DOMAIN-CONTAINING PROTEIN 1"/>
    <property type="match status" value="1"/>
</dbReference>
<evidence type="ECO:0000313" key="3">
    <source>
        <dbReference type="EMBL" id="MCI2285091.1"/>
    </source>
</evidence>
<dbReference type="RefSeq" id="WP_242287765.1">
    <property type="nucleotide sequence ID" value="NZ_JAKKSL010000004.1"/>
</dbReference>
<reference evidence="3" key="1">
    <citation type="submission" date="2022-01" db="EMBL/GenBank/DDBJ databases">
        <title>Colwellia maritima, isolated from seawater.</title>
        <authorList>
            <person name="Kristyanto S."/>
            <person name="Jung J."/>
            <person name="Jeon C.O."/>
        </authorList>
    </citation>
    <scope>NUCLEOTIDE SEQUENCE</scope>
    <source>
        <strain evidence="3">MSW7</strain>
    </source>
</reference>
<proteinExistence type="inferred from homology"/>
<dbReference type="CDD" id="cd02869">
    <property type="entry name" value="PseudoU_synth_RluA_like"/>
    <property type="match status" value="1"/>
</dbReference>
<evidence type="ECO:0000256" key="1">
    <source>
        <dbReference type="ARBA" id="ARBA00010876"/>
    </source>
</evidence>
<gene>
    <name evidence="3" type="ORF">L3081_18960</name>
</gene>
<comment type="similarity">
    <text evidence="1">Belongs to the pseudouridine synthase RluA family.</text>
</comment>
<dbReference type="InterPro" id="IPR050188">
    <property type="entry name" value="RluA_PseudoU_synthase"/>
</dbReference>
<dbReference type="InterPro" id="IPR006145">
    <property type="entry name" value="PsdUridine_synth_RsuA/RluA"/>
</dbReference>
<name>A0ABS9X4H1_9GAMM</name>
<dbReference type="EMBL" id="JAKKSL010000004">
    <property type="protein sequence ID" value="MCI2285091.1"/>
    <property type="molecule type" value="Genomic_DNA"/>
</dbReference>
<sequence>MRKSVKLDAVFLLYIYTTMTAIFEHHVKFDQTSNDDTNTVFAFLSKSLAGTASNLNNAQLKQAINKGALWLTRGKSTQRLRRVKKRLQPNDELHFYYNESVLSNNVLEATLISDETEYSVWYKPYGMLSQGSKWSDHCTIARFAQQNLTPERPVFIVHRLDRAATGLILIAHSKRAARALTAMFENRTLHNNTLKKHYQIIVHGDHSKNDQPQVITTDIDGKKAHSTFTCLAYNQEKNQSLIDVKIDSGRKHQIRIHAASIGLPVVGDRLHGIADETETKDLQLCAVSLSFTCPLSVNKGNAIKKQFELDNPLKPQLFS</sequence>
<protein>
    <submittedName>
        <fullName evidence="3">RNA pseudouridine synthase</fullName>
    </submittedName>
</protein>
<accession>A0ABS9X4H1</accession>
<evidence type="ECO:0000259" key="2">
    <source>
        <dbReference type="Pfam" id="PF00849"/>
    </source>
</evidence>
<evidence type="ECO:0000313" key="4">
    <source>
        <dbReference type="Proteomes" id="UP001139646"/>
    </source>
</evidence>
<organism evidence="3 4">
    <name type="scientific">Colwellia maritima</name>
    <dbReference type="NCBI Taxonomy" id="2912588"/>
    <lineage>
        <taxon>Bacteria</taxon>
        <taxon>Pseudomonadati</taxon>
        <taxon>Pseudomonadota</taxon>
        <taxon>Gammaproteobacteria</taxon>
        <taxon>Alteromonadales</taxon>
        <taxon>Colwelliaceae</taxon>
        <taxon>Colwellia</taxon>
    </lineage>
</organism>
<dbReference type="Pfam" id="PF00849">
    <property type="entry name" value="PseudoU_synth_2"/>
    <property type="match status" value="1"/>
</dbReference>
<dbReference type="Gene3D" id="3.30.2350.10">
    <property type="entry name" value="Pseudouridine synthase"/>
    <property type="match status" value="1"/>
</dbReference>